<feature type="domain" description="Peptidase S26" evidence="1">
    <location>
        <begin position="43"/>
        <end position="171"/>
    </location>
</feature>
<comment type="caution">
    <text evidence="2">The sequence shown here is derived from an EMBL/GenBank/DDBJ whole genome shotgun (WGS) entry which is preliminary data.</text>
</comment>
<dbReference type="GO" id="GO:0004252">
    <property type="term" value="F:serine-type endopeptidase activity"/>
    <property type="evidence" value="ECO:0007669"/>
    <property type="project" value="InterPro"/>
</dbReference>
<dbReference type="AlphaFoldDB" id="A0A0B1ZW50"/>
<dbReference type="RefSeq" id="WP_039279364.1">
    <property type="nucleotide sequence ID" value="NZ_JTDI01000001.1"/>
</dbReference>
<evidence type="ECO:0000313" key="3">
    <source>
        <dbReference type="Proteomes" id="UP000031057"/>
    </source>
</evidence>
<accession>A0A0B1ZW50</accession>
<organism evidence="2 3">
    <name type="scientific">Novosphingobium malaysiense</name>
    <dbReference type="NCBI Taxonomy" id="1348853"/>
    <lineage>
        <taxon>Bacteria</taxon>
        <taxon>Pseudomonadati</taxon>
        <taxon>Pseudomonadota</taxon>
        <taxon>Alphaproteobacteria</taxon>
        <taxon>Sphingomonadales</taxon>
        <taxon>Sphingomonadaceae</taxon>
        <taxon>Novosphingobium</taxon>
    </lineage>
</organism>
<dbReference type="Gene3D" id="2.10.109.10">
    <property type="entry name" value="Umud Fragment, subunit A"/>
    <property type="match status" value="1"/>
</dbReference>
<dbReference type="OrthoDB" id="7475540at2"/>
<dbReference type="EMBL" id="JTDI01000001">
    <property type="protein sequence ID" value="KHK93382.1"/>
    <property type="molecule type" value="Genomic_DNA"/>
</dbReference>
<evidence type="ECO:0000313" key="2">
    <source>
        <dbReference type="EMBL" id="KHK93382.1"/>
    </source>
</evidence>
<keyword evidence="3" id="KW-1185">Reference proteome</keyword>
<dbReference type="Proteomes" id="UP000031057">
    <property type="component" value="Unassembled WGS sequence"/>
</dbReference>
<gene>
    <name evidence="2" type="ORF">LK12_03590</name>
</gene>
<sequence>MTHFASRLVRTIKRPLVLTGLVLLPIGWGAVDAFAKDHAFLINASPSLPNWAFWLDKHARIERGSLIFFEPRASRLVEVHFGKGAQLFGKRVLGVPGDVVSHRGHEVFINGRKIAARLDETRLGIALHKGPEGPIPDGCFYTGTRHPRGLDSRYAEIGFVCRGQILGSGRAIL</sequence>
<proteinExistence type="predicted"/>
<dbReference type="STRING" id="1348853.LK12_03590"/>
<dbReference type="SUPFAM" id="SSF51306">
    <property type="entry name" value="LexA/Signal peptidase"/>
    <property type="match status" value="1"/>
</dbReference>
<dbReference type="InterPro" id="IPR019533">
    <property type="entry name" value="Peptidase_S26"/>
</dbReference>
<reference evidence="2 3" key="1">
    <citation type="submission" date="2014-10" db="EMBL/GenBank/DDBJ databases">
        <title>Genome sequence of Novosphingobium malaysiense MUSC 273(T).</title>
        <authorList>
            <person name="Lee L.-H."/>
        </authorList>
    </citation>
    <scope>NUCLEOTIDE SEQUENCE [LARGE SCALE GENOMIC DNA]</scope>
    <source>
        <strain evidence="2 3">MUSC 273</strain>
    </source>
</reference>
<dbReference type="GO" id="GO:0006465">
    <property type="term" value="P:signal peptide processing"/>
    <property type="evidence" value="ECO:0007669"/>
    <property type="project" value="InterPro"/>
</dbReference>
<evidence type="ECO:0000259" key="1">
    <source>
        <dbReference type="Pfam" id="PF10502"/>
    </source>
</evidence>
<dbReference type="InterPro" id="IPR036286">
    <property type="entry name" value="LexA/Signal_pep-like_sf"/>
</dbReference>
<dbReference type="Pfam" id="PF10502">
    <property type="entry name" value="Peptidase_S26"/>
    <property type="match status" value="1"/>
</dbReference>
<name>A0A0B1ZW50_9SPHN</name>
<protein>
    <submittedName>
        <fullName evidence="2">Conjugal transfer protein TraF</fullName>
    </submittedName>
</protein>